<evidence type="ECO:0008006" key="4">
    <source>
        <dbReference type="Google" id="ProtNLM"/>
    </source>
</evidence>
<feature type="chain" id="PRO_5046713465" description="Outer membrane protein beta-barrel domain-containing protein" evidence="1">
    <location>
        <begin position="23"/>
        <end position="185"/>
    </location>
</feature>
<comment type="caution">
    <text evidence="2">The sequence shown here is derived from an EMBL/GenBank/DDBJ whole genome shotgun (WGS) entry which is preliminary data.</text>
</comment>
<proteinExistence type="predicted"/>
<keyword evidence="3" id="KW-1185">Reference proteome</keyword>
<keyword evidence="1" id="KW-0732">Signal</keyword>
<name>A0ABV9I4Z6_9DEIO</name>
<reference evidence="3" key="1">
    <citation type="journal article" date="2019" name="Int. J. Syst. Evol. Microbiol.">
        <title>The Global Catalogue of Microorganisms (GCM) 10K type strain sequencing project: providing services to taxonomists for standard genome sequencing and annotation.</title>
        <authorList>
            <consortium name="The Broad Institute Genomics Platform"/>
            <consortium name="The Broad Institute Genome Sequencing Center for Infectious Disease"/>
            <person name="Wu L."/>
            <person name="Ma J."/>
        </authorList>
    </citation>
    <scope>NUCLEOTIDE SEQUENCE [LARGE SCALE GENOMIC DNA]</scope>
    <source>
        <strain evidence="3">CCUG 55995</strain>
    </source>
</reference>
<gene>
    <name evidence="2" type="ORF">ACFO0D_02545</name>
</gene>
<accession>A0ABV9I4Z6</accession>
<feature type="signal peptide" evidence="1">
    <location>
        <begin position="1"/>
        <end position="22"/>
    </location>
</feature>
<evidence type="ECO:0000313" key="3">
    <source>
        <dbReference type="Proteomes" id="UP001595952"/>
    </source>
</evidence>
<sequence>MRILKNFLTSVALTALSCGSVAQTAAPTPASTPAPVLPSLNGPTLWGGLSSELLFIPTIFAGFSVPVSTGGDVQVSLRGTVETAVISTALGAEVLLSRGPRGLYGGPSAAVMVGETPGWMAGGVIGYRNQERERIGFFLEGKLRYLVLKDAVYSHAPPAPGQPTPDPHDFTFPSPGLRFGLTYRF</sequence>
<evidence type="ECO:0000256" key="1">
    <source>
        <dbReference type="SAM" id="SignalP"/>
    </source>
</evidence>
<evidence type="ECO:0000313" key="2">
    <source>
        <dbReference type="EMBL" id="MFC4637213.1"/>
    </source>
</evidence>
<dbReference type="PROSITE" id="PS51257">
    <property type="entry name" value="PROKAR_LIPOPROTEIN"/>
    <property type="match status" value="1"/>
</dbReference>
<dbReference type="RefSeq" id="WP_380060244.1">
    <property type="nucleotide sequence ID" value="NZ_JBHSEI010000001.1"/>
</dbReference>
<protein>
    <recommendedName>
        <fullName evidence="4">Outer membrane protein beta-barrel domain-containing protein</fullName>
    </recommendedName>
</protein>
<dbReference type="Proteomes" id="UP001595952">
    <property type="component" value="Unassembled WGS sequence"/>
</dbReference>
<organism evidence="2 3">
    <name type="scientific">Deinococcus hohokamensis</name>
    <dbReference type="NCBI Taxonomy" id="309883"/>
    <lineage>
        <taxon>Bacteria</taxon>
        <taxon>Thermotogati</taxon>
        <taxon>Deinococcota</taxon>
        <taxon>Deinococci</taxon>
        <taxon>Deinococcales</taxon>
        <taxon>Deinococcaceae</taxon>
        <taxon>Deinococcus</taxon>
    </lineage>
</organism>
<dbReference type="EMBL" id="JBHSEI010000001">
    <property type="protein sequence ID" value="MFC4637213.1"/>
    <property type="molecule type" value="Genomic_DNA"/>
</dbReference>